<evidence type="ECO:0000256" key="1">
    <source>
        <dbReference type="SAM" id="Phobius"/>
    </source>
</evidence>
<accession>A0A941W552</accession>
<name>A0A941W552_9BACT</name>
<keyword evidence="1" id="KW-0812">Transmembrane</keyword>
<evidence type="ECO:0000313" key="3">
    <source>
        <dbReference type="Proteomes" id="UP000722750"/>
    </source>
</evidence>
<dbReference type="AlphaFoldDB" id="A0A941W552"/>
<dbReference type="EMBL" id="JAANXD010000100">
    <property type="protein sequence ID" value="MBS1259610.1"/>
    <property type="molecule type" value="Genomic_DNA"/>
</dbReference>
<comment type="caution">
    <text evidence="2">The sequence shown here is derived from an EMBL/GenBank/DDBJ whole genome shotgun (WGS) entry which is preliminary data.</text>
</comment>
<dbReference type="Proteomes" id="UP000722750">
    <property type="component" value="Unassembled WGS sequence"/>
</dbReference>
<protein>
    <submittedName>
        <fullName evidence="2">Uncharacterized protein</fullName>
    </submittedName>
</protein>
<sequence length="283" mass="33311">MNLSDIKKSKFWMSIGGIVIFVIALYLFFVNPFRLRNIKKTEAIENILARLERYERKGVKLHNAKWIKAEEDKLVTIKEARREYEVFYKERGRHIEKVFTSVNGEEIKDEALWQNMYIQEANTLLDKIKNHNIALSENTLPFKEWKAAIPTWEDIVPEQKRFWIAEELINIILKEEMNVRYLESINFGKEKAPHANAHTELFDIIPFSIKVRMNVEGLLFLINEFLKSKICFEIETINVSGELNRLRSPKGTEKSYQPVHIDNIQSPSMVDVVIEAYVMDFKT</sequence>
<keyword evidence="1" id="KW-0472">Membrane</keyword>
<organism evidence="2 3">
    <name type="scientific">Candidatus Scalindua arabica</name>
    <dbReference type="NCBI Taxonomy" id="1127984"/>
    <lineage>
        <taxon>Bacteria</taxon>
        <taxon>Pseudomonadati</taxon>
        <taxon>Planctomycetota</taxon>
        <taxon>Candidatus Brocadiia</taxon>
        <taxon>Candidatus Brocadiales</taxon>
        <taxon>Candidatus Scalinduaceae</taxon>
        <taxon>Candidatus Scalindua</taxon>
    </lineage>
</organism>
<evidence type="ECO:0000313" key="2">
    <source>
        <dbReference type="EMBL" id="MBS1259610.1"/>
    </source>
</evidence>
<reference evidence="2" key="1">
    <citation type="journal article" date="2021" name="ISME J.">
        <title>Fine-scale metabolic discontinuity in a stratified prokaryote microbiome of a Red Sea deep halocline.</title>
        <authorList>
            <person name="Michoud G."/>
            <person name="Ngugi D.K."/>
            <person name="Barozzi A."/>
            <person name="Merlino G."/>
            <person name="Calleja M.L."/>
            <person name="Delgado-Huertas A."/>
            <person name="Moran X.A.G."/>
            <person name="Daffonchio D."/>
        </authorList>
    </citation>
    <scope>NUCLEOTIDE SEQUENCE</scope>
    <source>
        <strain evidence="2">SuakinDeep_MAG55_1</strain>
    </source>
</reference>
<proteinExistence type="predicted"/>
<keyword evidence="1" id="KW-1133">Transmembrane helix</keyword>
<feature type="transmembrane region" description="Helical" evidence="1">
    <location>
        <begin position="12"/>
        <end position="30"/>
    </location>
</feature>
<gene>
    <name evidence="2" type="ORF">MAG551_02683</name>
</gene>